<dbReference type="AlphaFoldDB" id="D6A778"/>
<evidence type="ECO:0000313" key="2">
    <source>
        <dbReference type="Proteomes" id="UP000003824"/>
    </source>
</evidence>
<gene>
    <name evidence="1" type="ORF">SSFG_07140</name>
</gene>
<sequence length="33" mass="3473">MSRPLHAEFLQCVALLGGEFVTAGLGVGDPHSY</sequence>
<organism evidence="1 2">
    <name type="scientific">Streptomyces viridosporus (strain ATCC 14672 / DSM 40746 / JCM 4963 / KCTC 9882 / NRRL B-12104 / FH 1290)</name>
    <name type="common">Streptomyces ghanaensis</name>
    <dbReference type="NCBI Taxonomy" id="566461"/>
    <lineage>
        <taxon>Bacteria</taxon>
        <taxon>Bacillati</taxon>
        <taxon>Actinomycetota</taxon>
        <taxon>Actinomycetes</taxon>
        <taxon>Kitasatosporales</taxon>
        <taxon>Streptomycetaceae</taxon>
        <taxon>Streptomyces</taxon>
    </lineage>
</organism>
<proteinExistence type="predicted"/>
<evidence type="ECO:0000313" key="1">
    <source>
        <dbReference type="EMBL" id="EFE71904.2"/>
    </source>
</evidence>
<protein>
    <submittedName>
        <fullName evidence="1">Predicted protein</fullName>
    </submittedName>
</protein>
<dbReference type="EMBL" id="DS999641">
    <property type="protein sequence ID" value="EFE71904.2"/>
    <property type="molecule type" value="Genomic_DNA"/>
</dbReference>
<accession>D6A778</accession>
<reference evidence="2" key="1">
    <citation type="submission" date="2008-12" db="EMBL/GenBank/DDBJ databases">
        <title>Annotation of Streptomyces ghanaensis ATCC 14672.</title>
        <authorList>
            <consortium name="The Broad Institute Genome Sequencing Platform"/>
            <consortium name="Broad Institute Microbial Sequencing Center"/>
            <person name="Fischbach M."/>
            <person name="Ward D."/>
            <person name="Young S."/>
            <person name="Kodira C.D."/>
            <person name="Zeng Q."/>
            <person name="Koehrsen M."/>
            <person name="Godfrey P."/>
            <person name="Alvarado L."/>
            <person name="Berlin A.M."/>
            <person name="Borenstein D."/>
            <person name="Chen Z."/>
            <person name="Engels R."/>
            <person name="Freedman E."/>
            <person name="Gellesch M."/>
            <person name="Goldberg J."/>
            <person name="Griggs A."/>
            <person name="Gujja S."/>
            <person name="Heiman D.I."/>
            <person name="Hepburn T.A."/>
            <person name="Howarth C."/>
            <person name="Jen D."/>
            <person name="Larson L."/>
            <person name="Lewis B."/>
            <person name="Mehta T."/>
            <person name="Park D."/>
            <person name="Pearson M."/>
            <person name="Roberts A."/>
            <person name="Saif S."/>
            <person name="Shea T.D."/>
            <person name="Shenoy N."/>
            <person name="Sisk P."/>
            <person name="Stolte C."/>
            <person name="Sykes S.N."/>
            <person name="Walk T."/>
            <person name="White J."/>
            <person name="Yandava C."/>
            <person name="Straight P."/>
            <person name="Clardy J."/>
            <person name="Hung D."/>
            <person name="Kolter R."/>
            <person name="Mekalanos J."/>
            <person name="Walker S."/>
            <person name="Walsh C.T."/>
            <person name="Wieland B.L.C."/>
            <person name="Ilzarbe M."/>
            <person name="Galagan J."/>
            <person name="Nusbaum C."/>
            <person name="Birren B."/>
        </authorList>
    </citation>
    <scope>NUCLEOTIDE SEQUENCE [LARGE SCALE GENOMIC DNA]</scope>
    <source>
        <strain evidence="2">ATCC 14672 / DSM 40746 / JCM 4963 / KCTC 9882 / NRRL B-12104 / FH 1290</strain>
    </source>
</reference>
<dbReference type="Proteomes" id="UP000003824">
    <property type="component" value="Unassembled WGS sequence"/>
</dbReference>
<name>D6A778_STRV1</name>